<name>A0A3M5UGX5_PSESX</name>
<keyword evidence="2" id="KW-1133">Transmembrane helix</keyword>
<sequence>MTFEKPLFRPKALEAQKLQWLGEIVMIRPTSFTVLTWMAVAIALVVIGFLFLGSYTKRSTVTGQLVPASGQVKVYVPQPGIVFEKFVHEGQRVQRGERLLSLNSERYAGDAGPVQAGISQQLRHRRDSLSEQLEKLRDLQAGERDSLTGKVASLQRELATLVEQADSQRRLVALASDAAGRYQGLMDKGYISMDQLQQRQGDLLGQRQSLQGLERERTSLQQRLSESRTELAGLQNRQANQLAEVQRQQSMVEQELAESEAKRNLLVTAPEAGVATAVLAEVGQTVDSSRPLLSIVPADTPLQAELYAPSKAIGFIKPGDSVLIRYQAYPYQKFGQYRGRVQSISRTSIASTELASMAGSVPGLARDGEQFYRLRIQLDVQTALAYGEPRPLQSGMLLEADVLQDTRRLYEWVLEPLYSLTGKL</sequence>
<protein>
    <recommendedName>
        <fullName evidence="3">AprE-like beta-barrel domain-containing protein</fullName>
    </recommendedName>
</protein>
<dbReference type="Gene3D" id="2.40.30.170">
    <property type="match status" value="1"/>
</dbReference>
<dbReference type="EMBL" id="RBUA01001337">
    <property type="protein sequence ID" value="RMU45135.1"/>
    <property type="molecule type" value="Genomic_DNA"/>
</dbReference>
<evidence type="ECO:0000256" key="1">
    <source>
        <dbReference type="SAM" id="Coils"/>
    </source>
</evidence>
<reference evidence="4 5" key="1">
    <citation type="submission" date="2018-08" db="EMBL/GenBank/DDBJ databases">
        <title>Recombination of ecologically and evolutionarily significant loci maintains genetic cohesion in the Pseudomonas syringae species complex.</title>
        <authorList>
            <person name="Dillon M."/>
            <person name="Thakur S."/>
            <person name="Almeida R.N.D."/>
            <person name="Weir B.S."/>
            <person name="Guttman D.S."/>
        </authorList>
    </citation>
    <scope>NUCLEOTIDE SEQUENCE [LARGE SCALE GENOMIC DNA]</scope>
    <source>
        <strain evidence="4 5">ICMP 14479</strain>
    </source>
</reference>
<dbReference type="PANTHER" id="PTHR30386:SF28">
    <property type="entry name" value="EXPORTED PROTEIN"/>
    <property type="match status" value="1"/>
</dbReference>
<dbReference type="AlphaFoldDB" id="A0A3M5UGX5"/>
<dbReference type="Pfam" id="PF26002">
    <property type="entry name" value="Beta-barrel_AprE"/>
    <property type="match status" value="1"/>
</dbReference>
<dbReference type="RefSeq" id="WP_122301310.1">
    <property type="nucleotide sequence ID" value="NZ_RBUA01001337.1"/>
</dbReference>
<feature type="coiled-coil region" evidence="1">
    <location>
        <begin position="119"/>
        <end position="171"/>
    </location>
</feature>
<dbReference type="PRINTS" id="PR01490">
    <property type="entry name" value="RTXTOXIND"/>
</dbReference>
<keyword evidence="2" id="KW-0472">Membrane</keyword>
<feature type="transmembrane region" description="Helical" evidence="2">
    <location>
        <begin position="34"/>
        <end position="52"/>
    </location>
</feature>
<keyword evidence="1" id="KW-0175">Coiled coil</keyword>
<keyword evidence="2" id="KW-0812">Transmembrane</keyword>
<organism evidence="4 5">
    <name type="scientific">Pseudomonas syringae pv. avii</name>
    <dbReference type="NCBI Taxonomy" id="663959"/>
    <lineage>
        <taxon>Bacteria</taxon>
        <taxon>Pseudomonadati</taxon>
        <taxon>Pseudomonadota</taxon>
        <taxon>Gammaproteobacteria</taxon>
        <taxon>Pseudomonadales</taxon>
        <taxon>Pseudomonadaceae</taxon>
        <taxon>Pseudomonas</taxon>
        <taxon>Pseudomonas syringae</taxon>
    </lineage>
</organism>
<evidence type="ECO:0000313" key="4">
    <source>
        <dbReference type="EMBL" id="RMU45135.1"/>
    </source>
</evidence>
<dbReference type="InterPro" id="IPR050739">
    <property type="entry name" value="MFP"/>
</dbReference>
<dbReference type="PANTHER" id="PTHR30386">
    <property type="entry name" value="MEMBRANE FUSION SUBUNIT OF EMRAB-TOLC MULTIDRUG EFFLUX PUMP"/>
    <property type="match status" value="1"/>
</dbReference>
<gene>
    <name evidence="4" type="ORF">ALP29_04471</name>
</gene>
<feature type="coiled-coil region" evidence="1">
    <location>
        <begin position="203"/>
        <end position="262"/>
    </location>
</feature>
<dbReference type="InterPro" id="IPR058982">
    <property type="entry name" value="Beta-barrel_AprE"/>
</dbReference>
<evidence type="ECO:0000313" key="5">
    <source>
        <dbReference type="Proteomes" id="UP000280395"/>
    </source>
</evidence>
<comment type="caution">
    <text evidence="4">The sequence shown here is derived from an EMBL/GenBank/DDBJ whole genome shotgun (WGS) entry which is preliminary data.</text>
</comment>
<proteinExistence type="predicted"/>
<accession>A0A3M5UGX5</accession>
<dbReference type="Proteomes" id="UP000280395">
    <property type="component" value="Unassembled WGS sequence"/>
</dbReference>
<feature type="domain" description="AprE-like beta-barrel" evidence="3">
    <location>
        <begin position="304"/>
        <end position="402"/>
    </location>
</feature>
<evidence type="ECO:0000259" key="3">
    <source>
        <dbReference type="Pfam" id="PF26002"/>
    </source>
</evidence>
<evidence type="ECO:0000256" key="2">
    <source>
        <dbReference type="SAM" id="Phobius"/>
    </source>
</evidence>